<dbReference type="Gene3D" id="3.10.350.10">
    <property type="entry name" value="LysM domain"/>
    <property type="match status" value="2"/>
</dbReference>
<dbReference type="SMART" id="SM00257">
    <property type="entry name" value="LysM"/>
    <property type="match status" value="2"/>
</dbReference>
<keyword evidence="2" id="KW-0326">Glycosidase</keyword>
<evidence type="ECO:0000256" key="1">
    <source>
        <dbReference type="ARBA" id="ARBA00022801"/>
    </source>
</evidence>
<sequence>MFIHVVQRGDTLWKLAQRYNTSTSAIASANGIQESGILVPGQSLLIPISADQHTVRQGESLWSIANRYGTTPEVLAELNGITYPFYIYPGQLLRIPVPAKPTIEVNAYTEQFNEAGVREVTDIGSLLTYLSPFSYRVAIDGSLSGPDDDALIEASVDQHILPMMVLSNFKDGTFDSDIAHAVLTNTAIQTKVLNTTMDTMRQKGYKAINIDFEYVPPADREAYNTFLRRLKERLAPSGYLLSTCLAPKTSAEQKGRLYEAHDYPAHGSITDFVILMTYEWGWSGGPPRAVAPIDEVEKVVRYALSVMPASKIMIGMPLYGYDWTLPYAQGNEWAPTLNNPEVVRRAAQYGAEIRFDGPSQSPFFRYYDNNGVQHEVWFEDARSVQAKFNLVKAQKLRGVSYWVLGTPFRQNWELLRANFTVKKLV</sequence>
<dbReference type="RefSeq" id="WP_191205342.1">
    <property type="nucleotide sequence ID" value="NZ_JACXZA010000005.1"/>
</dbReference>
<organism evidence="5 6">
    <name type="scientific">Paenibacillus terricola</name>
    <dbReference type="NCBI Taxonomy" id="2763503"/>
    <lineage>
        <taxon>Bacteria</taxon>
        <taxon>Bacillati</taxon>
        <taxon>Bacillota</taxon>
        <taxon>Bacilli</taxon>
        <taxon>Bacillales</taxon>
        <taxon>Paenibacillaceae</taxon>
        <taxon>Paenibacillus</taxon>
    </lineage>
</organism>
<dbReference type="InterPro" id="IPR041704">
    <property type="entry name" value="CFLE_GH18"/>
</dbReference>
<dbReference type="InterPro" id="IPR001223">
    <property type="entry name" value="Glyco_hydro18_cat"/>
</dbReference>
<dbReference type="PROSITE" id="PS51910">
    <property type="entry name" value="GH18_2"/>
    <property type="match status" value="1"/>
</dbReference>
<dbReference type="PROSITE" id="PS51782">
    <property type="entry name" value="LYSM"/>
    <property type="match status" value="2"/>
</dbReference>
<dbReference type="SUPFAM" id="SSF51445">
    <property type="entry name" value="(Trans)glycosidases"/>
    <property type="match status" value="1"/>
</dbReference>
<reference evidence="5 6" key="1">
    <citation type="submission" date="2020-09" db="EMBL/GenBank/DDBJ databases">
        <title>Paenibacillus sp. strain PR3 16S rRNA gene Genome sequencing and assembly.</title>
        <authorList>
            <person name="Kim J."/>
        </authorList>
    </citation>
    <scope>NUCLEOTIDE SEQUENCE [LARGE SCALE GENOMIC DNA]</scope>
    <source>
        <strain evidence="5 6">PR3</strain>
    </source>
</reference>
<evidence type="ECO:0000259" key="3">
    <source>
        <dbReference type="PROSITE" id="PS51782"/>
    </source>
</evidence>
<dbReference type="Pfam" id="PF01476">
    <property type="entry name" value="LysM"/>
    <property type="match status" value="2"/>
</dbReference>
<feature type="domain" description="LysM" evidence="3">
    <location>
        <begin position="2"/>
        <end position="46"/>
    </location>
</feature>
<dbReference type="InterPro" id="IPR017853">
    <property type="entry name" value="GH"/>
</dbReference>
<protein>
    <submittedName>
        <fullName evidence="5">LysM peptidoglycan-binding domain-containing protein</fullName>
    </submittedName>
</protein>
<dbReference type="CDD" id="cd00118">
    <property type="entry name" value="LysM"/>
    <property type="match status" value="2"/>
</dbReference>
<name>A0ABR8MZM2_9BACL</name>
<evidence type="ECO:0000313" key="5">
    <source>
        <dbReference type="EMBL" id="MBD3921040.1"/>
    </source>
</evidence>
<evidence type="ECO:0000259" key="4">
    <source>
        <dbReference type="PROSITE" id="PS51910"/>
    </source>
</evidence>
<keyword evidence="6" id="KW-1185">Reference proteome</keyword>
<dbReference type="Proteomes" id="UP000609346">
    <property type="component" value="Unassembled WGS sequence"/>
</dbReference>
<accession>A0ABR8MZM2</accession>
<dbReference type="SUPFAM" id="SSF54106">
    <property type="entry name" value="LysM domain"/>
    <property type="match status" value="2"/>
</dbReference>
<dbReference type="InterPro" id="IPR018392">
    <property type="entry name" value="LysM"/>
</dbReference>
<dbReference type="InterPro" id="IPR011583">
    <property type="entry name" value="Chitinase_II/V-like_cat"/>
</dbReference>
<dbReference type="CDD" id="cd02874">
    <property type="entry name" value="GH18_CFLE_spore_hydrolase"/>
    <property type="match status" value="1"/>
</dbReference>
<dbReference type="Pfam" id="PF00704">
    <property type="entry name" value="Glyco_hydro_18"/>
    <property type="match status" value="1"/>
</dbReference>
<feature type="domain" description="GH18" evidence="4">
    <location>
        <begin position="103"/>
        <end position="425"/>
    </location>
</feature>
<evidence type="ECO:0000313" key="6">
    <source>
        <dbReference type="Proteomes" id="UP000609346"/>
    </source>
</evidence>
<dbReference type="SMART" id="SM00636">
    <property type="entry name" value="Glyco_18"/>
    <property type="match status" value="1"/>
</dbReference>
<keyword evidence="1" id="KW-0378">Hydrolase</keyword>
<dbReference type="EMBL" id="JACXZA010000005">
    <property type="protein sequence ID" value="MBD3921040.1"/>
    <property type="molecule type" value="Genomic_DNA"/>
</dbReference>
<dbReference type="PANTHER" id="PTHR46066:SF2">
    <property type="entry name" value="CHITINASE DOMAIN-CONTAINING PROTEIN 1"/>
    <property type="match status" value="1"/>
</dbReference>
<dbReference type="PANTHER" id="PTHR46066">
    <property type="entry name" value="CHITINASE DOMAIN-CONTAINING PROTEIN 1 FAMILY MEMBER"/>
    <property type="match status" value="1"/>
</dbReference>
<gene>
    <name evidence="5" type="ORF">H8B09_19900</name>
</gene>
<dbReference type="Gene3D" id="3.10.50.10">
    <property type="match status" value="1"/>
</dbReference>
<dbReference type="InterPro" id="IPR036779">
    <property type="entry name" value="LysM_dom_sf"/>
</dbReference>
<proteinExistence type="predicted"/>
<dbReference type="Gene3D" id="3.20.20.80">
    <property type="entry name" value="Glycosidases"/>
    <property type="match status" value="1"/>
</dbReference>
<dbReference type="InterPro" id="IPR029070">
    <property type="entry name" value="Chitinase_insertion_sf"/>
</dbReference>
<comment type="caution">
    <text evidence="5">The sequence shown here is derived from an EMBL/GenBank/DDBJ whole genome shotgun (WGS) entry which is preliminary data.</text>
</comment>
<feature type="domain" description="LysM" evidence="3">
    <location>
        <begin position="51"/>
        <end position="95"/>
    </location>
</feature>
<evidence type="ECO:0000256" key="2">
    <source>
        <dbReference type="ARBA" id="ARBA00023295"/>
    </source>
</evidence>